<keyword evidence="6 9" id="KW-0812">Transmembrane</keyword>
<keyword evidence="12" id="KW-1185">Reference proteome</keyword>
<reference evidence="11" key="1">
    <citation type="submission" date="2020-03" db="EMBL/GenBank/DDBJ databases">
        <title>Genome of Pelagibius litoralis DSM 21314T.</title>
        <authorList>
            <person name="Wang G."/>
        </authorList>
    </citation>
    <scope>NUCLEOTIDE SEQUENCE</scope>
    <source>
        <strain evidence="11">DSM 21314</strain>
    </source>
</reference>
<gene>
    <name evidence="11" type="ORF">HBA54_26870</name>
</gene>
<evidence type="ECO:0000256" key="1">
    <source>
        <dbReference type="ARBA" id="ARBA00004429"/>
    </source>
</evidence>
<feature type="transmembrane region" description="Helical" evidence="9">
    <location>
        <begin position="95"/>
        <end position="113"/>
    </location>
</feature>
<evidence type="ECO:0000313" key="11">
    <source>
        <dbReference type="EMBL" id="NIA72219.1"/>
    </source>
</evidence>
<evidence type="ECO:0000313" key="12">
    <source>
        <dbReference type="Proteomes" id="UP000761264"/>
    </source>
</evidence>
<protein>
    <submittedName>
        <fullName evidence="11">ABC transporter permease</fullName>
    </submittedName>
</protein>
<dbReference type="EMBL" id="JAAQPH010000036">
    <property type="protein sequence ID" value="NIA72219.1"/>
    <property type="molecule type" value="Genomic_DNA"/>
</dbReference>
<dbReference type="GO" id="GO:0043190">
    <property type="term" value="C:ATP-binding cassette (ABC) transporter complex"/>
    <property type="evidence" value="ECO:0007669"/>
    <property type="project" value="InterPro"/>
</dbReference>
<keyword evidence="7 9" id="KW-1133">Transmembrane helix</keyword>
<dbReference type="Gene3D" id="1.10.3720.10">
    <property type="entry name" value="MetI-like"/>
    <property type="match status" value="1"/>
</dbReference>
<dbReference type="Proteomes" id="UP000761264">
    <property type="component" value="Unassembled WGS sequence"/>
</dbReference>
<dbReference type="SUPFAM" id="SSF161098">
    <property type="entry name" value="MetI-like"/>
    <property type="match status" value="1"/>
</dbReference>
<evidence type="ECO:0000256" key="5">
    <source>
        <dbReference type="ARBA" id="ARBA00022519"/>
    </source>
</evidence>
<dbReference type="PROSITE" id="PS50928">
    <property type="entry name" value="ABC_TM1"/>
    <property type="match status" value="1"/>
</dbReference>
<evidence type="ECO:0000256" key="2">
    <source>
        <dbReference type="ARBA" id="ARBA00010072"/>
    </source>
</evidence>
<feature type="transmembrane region" description="Helical" evidence="9">
    <location>
        <begin position="54"/>
        <end position="75"/>
    </location>
</feature>
<keyword evidence="3 9" id="KW-0813">Transport</keyword>
<dbReference type="RefSeq" id="WP_167231204.1">
    <property type="nucleotide sequence ID" value="NZ_JAAQPH010000036.1"/>
</dbReference>
<proteinExistence type="inferred from homology"/>
<dbReference type="InterPro" id="IPR035906">
    <property type="entry name" value="MetI-like_sf"/>
</dbReference>
<evidence type="ECO:0000256" key="3">
    <source>
        <dbReference type="ARBA" id="ARBA00022448"/>
    </source>
</evidence>
<feature type="transmembrane region" description="Helical" evidence="9">
    <location>
        <begin position="194"/>
        <end position="217"/>
    </location>
</feature>
<evidence type="ECO:0000256" key="6">
    <source>
        <dbReference type="ARBA" id="ARBA00022692"/>
    </source>
</evidence>
<keyword evidence="4" id="KW-1003">Cell membrane</keyword>
<organism evidence="11 12">
    <name type="scientific">Pelagibius litoralis</name>
    <dbReference type="NCBI Taxonomy" id="374515"/>
    <lineage>
        <taxon>Bacteria</taxon>
        <taxon>Pseudomonadati</taxon>
        <taxon>Pseudomonadota</taxon>
        <taxon>Alphaproteobacteria</taxon>
        <taxon>Rhodospirillales</taxon>
        <taxon>Rhodovibrionaceae</taxon>
        <taxon>Pelagibius</taxon>
    </lineage>
</organism>
<dbReference type="PANTHER" id="PTHR30133">
    <property type="entry name" value="CATIONIC AMINO ACID TRANSPORTER, MEMBRANE COMPONENT"/>
    <property type="match status" value="1"/>
</dbReference>
<feature type="transmembrane region" description="Helical" evidence="9">
    <location>
        <begin position="20"/>
        <end position="42"/>
    </location>
</feature>
<evidence type="ECO:0000256" key="8">
    <source>
        <dbReference type="ARBA" id="ARBA00023136"/>
    </source>
</evidence>
<dbReference type="NCBIfam" id="TIGR01726">
    <property type="entry name" value="HEQRo_perm_3TM"/>
    <property type="match status" value="1"/>
</dbReference>
<dbReference type="PANTHER" id="PTHR30133:SF4">
    <property type="entry name" value="ARGININE_ORNITHINE TRANSPORT PROTEIN AOTQ"/>
    <property type="match status" value="1"/>
</dbReference>
<accession>A0A967F300</accession>
<dbReference type="CDD" id="cd06261">
    <property type="entry name" value="TM_PBP2"/>
    <property type="match status" value="1"/>
</dbReference>
<dbReference type="InterPro" id="IPR010065">
    <property type="entry name" value="AA_ABC_transptr_permease_3TM"/>
</dbReference>
<dbReference type="AlphaFoldDB" id="A0A967F300"/>
<evidence type="ECO:0000259" key="10">
    <source>
        <dbReference type="PROSITE" id="PS50928"/>
    </source>
</evidence>
<sequence>MEGFDKLIEYMPNLMEGAVVTVTVAFASLAIALVLGLGAAMMKLSKSRASRSVATTYTTVIRGVPDLVLMLLIFFGGQIQVNNIGAYFEWDYIDVDAFTAGVLTIGFIFGAYMGETFRGAILSVPVGLLEAGYAYGMSKWQVFYRILVPQMMRHALPGLGNNWLVLMKTTALVSIIGLHDIVLKAGQAGGSTRLPFIFYLFVAFAFLVFTTVSIWLLNWLNRRYSVGVRRA</sequence>
<comment type="subcellular location">
    <subcellularLocation>
        <location evidence="1">Cell inner membrane</location>
        <topology evidence="1">Multi-pass membrane protein</topology>
    </subcellularLocation>
    <subcellularLocation>
        <location evidence="9">Cell membrane</location>
        <topology evidence="9">Multi-pass membrane protein</topology>
    </subcellularLocation>
</comment>
<keyword evidence="5" id="KW-0997">Cell inner membrane</keyword>
<evidence type="ECO:0000256" key="9">
    <source>
        <dbReference type="RuleBase" id="RU363032"/>
    </source>
</evidence>
<name>A0A967F300_9PROT</name>
<dbReference type="Pfam" id="PF00528">
    <property type="entry name" value="BPD_transp_1"/>
    <property type="match status" value="1"/>
</dbReference>
<feature type="domain" description="ABC transmembrane type-1" evidence="10">
    <location>
        <begin position="18"/>
        <end position="217"/>
    </location>
</feature>
<dbReference type="GO" id="GO:0022857">
    <property type="term" value="F:transmembrane transporter activity"/>
    <property type="evidence" value="ECO:0007669"/>
    <property type="project" value="InterPro"/>
</dbReference>
<evidence type="ECO:0000256" key="4">
    <source>
        <dbReference type="ARBA" id="ARBA00022475"/>
    </source>
</evidence>
<comment type="caution">
    <text evidence="11">The sequence shown here is derived from an EMBL/GenBank/DDBJ whole genome shotgun (WGS) entry which is preliminary data.</text>
</comment>
<comment type="similarity">
    <text evidence="2">Belongs to the binding-protein-dependent transport system permease family. HisMQ subfamily.</text>
</comment>
<keyword evidence="8 9" id="KW-0472">Membrane</keyword>
<dbReference type="InterPro" id="IPR000515">
    <property type="entry name" value="MetI-like"/>
</dbReference>
<evidence type="ECO:0000256" key="7">
    <source>
        <dbReference type="ARBA" id="ARBA00022989"/>
    </source>
</evidence>
<feature type="transmembrane region" description="Helical" evidence="9">
    <location>
        <begin position="163"/>
        <end position="182"/>
    </location>
</feature>
<dbReference type="InterPro" id="IPR051613">
    <property type="entry name" value="ABC_transp_permease_HisMQ"/>
</dbReference>